<dbReference type="EMBL" id="JBHUMX010000004">
    <property type="protein sequence ID" value="MFD2627597.1"/>
    <property type="molecule type" value="Genomic_DNA"/>
</dbReference>
<accession>A0ABW5PW75</accession>
<comment type="caution">
    <text evidence="2">The sequence shown here is derived from an EMBL/GenBank/DDBJ whole genome shotgun (WGS) entry which is preliminary data.</text>
</comment>
<evidence type="ECO:0000313" key="3">
    <source>
        <dbReference type="Proteomes" id="UP001597451"/>
    </source>
</evidence>
<feature type="compositionally biased region" description="Acidic residues" evidence="1">
    <location>
        <begin position="133"/>
        <end position="143"/>
    </location>
</feature>
<name>A0ABW5PW75_9BACI</name>
<dbReference type="RefSeq" id="WP_379560250.1">
    <property type="nucleotide sequence ID" value="NZ_JBHUMX010000004.1"/>
</dbReference>
<keyword evidence="3" id="KW-1185">Reference proteome</keyword>
<organism evidence="2 3">
    <name type="scientific">Oceanobacillus kapialis</name>
    <dbReference type="NCBI Taxonomy" id="481353"/>
    <lineage>
        <taxon>Bacteria</taxon>
        <taxon>Bacillati</taxon>
        <taxon>Bacillota</taxon>
        <taxon>Bacilli</taxon>
        <taxon>Bacillales</taxon>
        <taxon>Bacillaceae</taxon>
        <taxon>Oceanobacillus</taxon>
    </lineage>
</organism>
<evidence type="ECO:0008006" key="4">
    <source>
        <dbReference type="Google" id="ProtNLM"/>
    </source>
</evidence>
<reference evidence="3" key="1">
    <citation type="journal article" date="2019" name="Int. J. Syst. Evol. Microbiol.">
        <title>The Global Catalogue of Microorganisms (GCM) 10K type strain sequencing project: providing services to taxonomists for standard genome sequencing and annotation.</title>
        <authorList>
            <consortium name="The Broad Institute Genomics Platform"/>
            <consortium name="The Broad Institute Genome Sequencing Center for Infectious Disease"/>
            <person name="Wu L."/>
            <person name="Ma J."/>
        </authorList>
    </citation>
    <scope>NUCLEOTIDE SEQUENCE [LARGE SCALE GENOMIC DNA]</scope>
    <source>
        <strain evidence="3">TISTR 1858</strain>
    </source>
</reference>
<evidence type="ECO:0000313" key="2">
    <source>
        <dbReference type="EMBL" id="MFD2627597.1"/>
    </source>
</evidence>
<proteinExistence type="predicted"/>
<gene>
    <name evidence="2" type="ORF">ACFSUN_02175</name>
</gene>
<evidence type="ECO:0000256" key="1">
    <source>
        <dbReference type="SAM" id="MobiDB-lite"/>
    </source>
</evidence>
<dbReference type="Proteomes" id="UP001597451">
    <property type="component" value="Unassembled WGS sequence"/>
</dbReference>
<feature type="region of interest" description="Disordered" evidence="1">
    <location>
        <begin position="122"/>
        <end position="143"/>
    </location>
</feature>
<protein>
    <recommendedName>
        <fullName evidence="4">DUF4362 domain-containing protein</fullName>
    </recommendedName>
</protein>
<sequence length="273" mass="31284">MKKGNGSTVQSKKKIISIVIILCGVFVLQGCNTGNGDASTSNIDIANNLVSDLFEGEEIEDAEGFNKIKDSTDQEKIDEAREAVESVDEIVREDGEENEDDELIYELHSALFHANYQLQERKTTTELPRNTVPEEDAQDDEQIEEELPEYQPDENDVVWKNNQLKNKNTLEEFIKVAGENGKDNTSEIRVVKDEGPQGVLIYDLESRYDENADQSWIRVTPDLSYYNALENETQDVFNNAPQQCGYMAKDEEQGFYKFYECRTHWEYHFLPLG</sequence>
<dbReference type="PROSITE" id="PS51257">
    <property type="entry name" value="PROKAR_LIPOPROTEIN"/>
    <property type="match status" value="1"/>
</dbReference>